<keyword evidence="6 8" id="KW-1133">Transmembrane helix</keyword>
<feature type="transmembrane region" description="Helical" evidence="8">
    <location>
        <begin position="99"/>
        <end position="122"/>
    </location>
</feature>
<comment type="similarity">
    <text evidence="2">Belongs to the arsenical resistance-3 (ACR3) (TC 2.A.59) family.</text>
</comment>
<dbReference type="PANTHER" id="PTHR43057:SF1">
    <property type="entry name" value="ARSENICAL-RESISTANCE PROTEIN 3"/>
    <property type="match status" value="1"/>
</dbReference>
<reference evidence="9 11" key="1">
    <citation type="submission" date="2016-09" db="EMBL/GenBank/DDBJ databases">
        <authorList>
            <consortium name="Pathogen Informatics"/>
            <person name="Sun Q."/>
            <person name="Inoue M."/>
        </authorList>
    </citation>
    <scope>NUCLEOTIDE SEQUENCE [LARGE SCALE GENOMIC DNA]</scope>
    <source>
        <strain evidence="9 11">82C</strain>
    </source>
</reference>
<feature type="transmembrane region" description="Helical" evidence="8">
    <location>
        <begin position="12"/>
        <end position="34"/>
    </location>
</feature>
<dbReference type="OrthoDB" id="3254016at2"/>
<keyword evidence="7 8" id="KW-0472">Membrane</keyword>
<evidence type="ECO:0000313" key="11">
    <source>
        <dbReference type="Proteomes" id="UP000095412"/>
    </source>
</evidence>
<feature type="transmembrane region" description="Helical" evidence="8">
    <location>
        <begin position="262"/>
        <end position="283"/>
    </location>
</feature>
<dbReference type="Proteomes" id="UP000095768">
    <property type="component" value="Unassembled WGS sequence"/>
</dbReference>
<dbReference type="Proteomes" id="UP000095412">
    <property type="component" value="Unassembled WGS sequence"/>
</dbReference>
<name>A0A1D4Q665_9STAP</name>
<organism evidence="10 12">
    <name type="scientific">Staphylococcus caeli</name>
    <dbReference type="NCBI Taxonomy" id="2201815"/>
    <lineage>
        <taxon>Bacteria</taxon>
        <taxon>Bacillati</taxon>
        <taxon>Bacillota</taxon>
        <taxon>Bacilli</taxon>
        <taxon>Bacillales</taxon>
        <taxon>Staphylococcaceae</taxon>
        <taxon>Staphylococcus</taxon>
    </lineage>
</organism>
<evidence type="ECO:0000313" key="10">
    <source>
        <dbReference type="EMBL" id="SCT30694.1"/>
    </source>
</evidence>
<dbReference type="GO" id="GO:0005886">
    <property type="term" value="C:plasma membrane"/>
    <property type="evidence" value="ECO:0007669"/>
    <property type="project" value="UniProtKB-SubCell"/>
</dbReference>
<evidence type="ECO:0000313" key="12">
    <source>
        <dbReference type="Proteomes" id="UP000095768"/>
    </source>
</evidence>
<dbReference type="AlphaFoldDB" id="A0A1D4Q665"/>
<evidence type="ECO:0000256" key="5">
    <source>
        <dbReference type="ARBA" id="ARBA00022692"/>
    </source>
</evidence>
<evidence type="ECO:0000313" key="9">
    <source>
        <dbReference type="EMBL" id="SCT23609.1"/>
    </source>
</evidence>
<feature type="transmembrane region" description="Helical" evidence="8">
    <location>
        <begin position="40"/>
        <end position="59"/>
    </location>
</feature>
<keyword evidence="3" id="KW-0813">Transport</keyword>
<sequence>MQNFKNTIEHFQIYLYLSALLCAIIVGLIFPTSASHLEPFIGICIAVLMFSMFAQIPFLNLSKNFLNIKFTLALILSNFLFIPLLVFGLIHAFNISSSAILIGLCLVLLTPCIDYVIVFTALGKGNAHYLLISTPILFILQMLLLPVYMTLFLNKDIITTIEITPFVRSFVTFIIIPVILAILLQLLSKKSIVMQRTLKTTSWLPELFMALVLFTIVASQINKITNDINIVITVVPIYITFIIIAPIVGYLTGKLFRLDIQLIRTIAFSSSTRNALVVLPLALALPDNWVTIATTVIITQTLIELMGEIIYIKLIPKLIK</sequence>
<dbReference type="EMBL" id="FMPI01000016">
    <property type="protein sequence ID" value="SCT23609.1"/>
    <property type="molecule type" value="Genomic_DNA"/>
</dbReference>
<dbReference type="Gene3D" id="1.20.1530.20">
    <property type="match status" value="1"/>
</dbReference>
<feature type="transmembrane region" description="Helical" evidence="8">
    <location>
        <begin position="289"/>
        <end position="312"/>
    </location>
</feature>
<evidence type="ECO:0000256" key="4">
    <source>
        <dbReference type="ARBA" id="ARBA00022475"/>
    </source>
</evidence>
<protein>
    <submittedName>
        <fullName evidence="10">Efflux pump</fullName>
    </submittedName>
</protein>
<evidence type="ECO:0000256" key="2">
    <source>
        <dbReference type="ARBA" id="ARBA00010110"/>
    </source>
</evidence>
<dbReference type="InterPro" id="IPR002657">
    <property type="entry name" value="BilAc:Na_symport/Acr3"/>
</dbReference>
<feature type="transmembrane region" description="Helical" evidence="8">
    <location>
        <begin position="129"/>
        <end position="149"/>
    </location>
</feature>
<keyword evidence="5 8" id="KW-0812">Transmembrane</keyword>
<dbReference type="EMBL" id="FMPG01000012">
    <property type="protein sequence ID" value="SCT30694.1"/>
    <property type="molecule type" value="Genomic_DNA"/>
</dbReference>
<accession>A0A1D4Q665</accession>
<comment type="subcellular location">
    <subcellularLocation>
        <location evidence="1">Cell membrane</location>
        <topology evidence="1">Multi-pass membrane protein</topology>
    </subcellularLocation>
</comment>
<dbReference type="GO" id="GO:0015297">
    <property type="term" value="F:antiporter activity"/>
    <property type="evidence" value="ECO:0007669"/>
    <property type="project" value="InterPro"/>
</dbReference>
<dbReference type="Pfam" id="PF01758">
    <property type="entry name" value="SBF"/>
    <property type="match status" value="1"/>
</dbReference>
<dbReference type="GO" id="GO:0015105">
    <property type="term" value="F:arsenite transmembrane transporter activity"/>
    <property type="evidence" value="ECO:0007669"/>
    <property type="project" value="TreeGrafter"/>
</dbReference>
<dbReference type="InterPro" id="IPR004706">
    <property type="entry name" value="Arsenical-R_Acr3"/>
</dbReference>
<feature type="transmembrane region" description="Helical" evidence="8">
    <location>
        <begin position="200"/>
        <end position="222"/>
    </location>
</feature>
<evidence type="ECO:0000256" key="7">
    <source>
        <dbReference type="ARBA" id="ARBA00023136"/>
    </source>
</evidence>
<reference evidence="10 12" key="2">
    <citation type="submission" date="2016-09" db="EMBL/GenBank/DDBJ databases">
        <authorList>
            <consortium name="Pathogen Informatics"/>
        </authorList>
    </citation>
    <scope>NUCLEOTIDE SEQUENCE [LARGE SCALE GENOMIC DNA]</scope>
    <source>
        <strain evidence="10 12">82B</strain>
    </source>
</reference>
<dbReference type="GO" id="GO:0015104">
    <property type="term" value="F:antimonite transmembrane transporter activity"/>
    <property type="evidence" value="ECO:0007669"/>
    <property type="project" value="TreeGrafter"/>
</dbReference>
<feature type="transmembrane region" description="Helical" evidence="8">
    <location>
        <begin position="228"/>
        <end position="250"/>
    </location>
</feature>
<feature type="transmembrane region" description="Helical" evidence="8">
    <location>
        <begin position="169"/>
        <end position="188"/>
    </location>
</feature>
<gene>
    <name evidence="10" type="ORF">SAMEA2297795_02205</name>
    <name evidence="9" type="ORF">SAMEA2297796_01988</name>
</gene>
<feature type="transmembrane region" description="Helical" evidence="8">
    <location>
        <begin position="71"/>
        <end position="93"/>
    </location>
</feature>
<evidence type="ECO:0000256" key="1">
    <source>
        <dbReference type="ARBA" id="ARBA00004651"/>
    </source>
</evidence>
<dbReference type="PANTHER" id="PTHR43057">
    <property type="entry name" value="ARSENITE EFFLUX TRANSPORTER"/>
    <property type="match status" value="1"/>
</dbReference>
<evidence type="ECO:0000256" key="6">
    <source>
        <dbReference type="ARBA" id="ARBA00022989"/>
    </source>
</evidence>
<keyword evidence="11" id="KW-1185">Reference proteome</keyword>
<dbReference type="InterPro" id="IPR038770">
    <property type="entry name" value="Na+/solute_symporter_sf"/>
</dbReference>
<evidence type="ECO:0000256" key="3">
    <source>
        <dbReference type="ARBA" id="ARBA00022448"/>
    </source>
</evidence>
<evidence type="ECO:0000256" key="8">
    <source>
        <dbReference type="SAM" id="Phobius"/>
    </source>
</evidence>
<proteinExistence type="inferred from homology"/>
<keyword evidence="4" id="KW-1003">Cell membrane</keyword>
<dbReference type="RefSeq" id="WP_069996162.1">
    <property type="nucleotide sequence ID" value="NZ_FMPG01000012.1"/>
</dbReference>